<dbReference type="Proteomes" id="UP000683925">
    <property type="component" value="Unassembled WGS sequence"/>
</dbReference>
<gene>
    <name evidence="1" type="ORF">POCTA_138.1.T1520152</name>
</gene>
<comment type="caution">
    <text evidence="1">The sequence shown here is derived from an EMBL/GenBank/DDBJ whole genome shotgun (WGS) entry which is preliminary data.</text>
</comment>
<proteinExistence type="predicted"/>
<sequence length="151" mass="17736">MKILEENVKLFLLGSTTIQENLEAGASNIKYYKNKNLQKQVMEIMMKMELRLESGSNYISVQEMIVKSLMQDNIQMAQKQVDGIHFIIRCIPMKTRSQVEMRMDQKLENGLNQTNILIRILYLCLRWSTELLIGEYQNGRQLGEFKDEQLQ</sequence>
<evidence type="ECO:0000313" key="2">
    <source>
        <dbReference type="Proteomes" id="UP000683925"/>
    </source>
</evidence>
<name>A0A8S1YB86_PAROT</name>
<keyword evidence="2" id="KW-1185">Reference proteome</keyword>
<evidence type="ECO:0000313" key="1">
    <source>
        <dbReference type="EMBL" id="CAD8211020.1"/>
    </source>
</evidence>
<accession>A0A8S1YB86</accession>
<dbReference type="EMBL" id="CAJJDP010000154">
    <property type="protein sequence ID" value="CAD8211020.1"/>
    <property type="molecule type" value="Genomic_DNA"/>
</dbReference>
<organism evidence="1 2">
    <name type="scientific">Paramecium octaurelia</name>
    <dbReference type="NCBI Taxonomy" id="43137"/>
    <lineage>
        <taxon>Eukaryota</taxon>
        <taxon>Sar</taxon>
        <taxon>Alveolata</taxon>
        <taxon>Ciliophora</taxon>
        <taxon>Intramacronucleata</taxon>
        <taxon>Oligohymenophorea</taxon>
        <taxon>Peniculida</taxon>
        <taxon>Parameciidae</taxon>
        <taxon>Paramecium</taxon>
    </lineage>
</organism>
<reference evidence="1" key="1">
    <citation type="submission" date="2021-01" db="EMBL/GenBank/DDBJ databases">
        <authorList>
            <consortium name="Genoscope - CEA"/>
            <person name="William W."/>
        </authorList>
    </citation>
    <scope>NUCLEOTIDE SEQUENCE</scope>
</reference>
<protein>
    <submittedName>
        <fullName evidence="1">Uncharacterized protein</fullName>
    </submittedName>
</protein>
<dbReference type="AlphaFoldDB" id="A0A8S1YB86"/>